<evidence type="ECO:0000256" key="1">
    <source>
        <dbReference type="ARBA" id="ARBA00006484"/>
    </source>
</evidence>
<comment type="function">
    <text evidence="9">NADP-dependent dehydrogenase with broad substrate specificity acting on 3-hydroxy acids. Catalyzes the NADP-dependent oxidation of L-allo-threonine to L-2-amino-3-keto-butyrate, which is spontaneously decarboxylated into aminoacetone. Also acts on D-threonine, L-serine, D-serine, D-3-hydroxyisobutyrate, L-3-hydroxyisobutyrate, D-glycerate and L-glycerate. Able to catalyze the reduction of the malonic semialdehyde to 3-hydroxypropionic acid. YdfG is apparently supplementing RutE, the presumed malonic semialdehyde reductase involved in pyrimidine degradation since both are able to detoxify malonic semialdehyde.</text>
</comment>
<keyword evidence="2" id="KW-0560">Oxidoreductase</keyword>
<dbReference type="Proteomes" id="UP000321085">
    <property type="component" value="Unassembled WGS sequence"/>
</dbReference>
<feature type="domain" description="Ketoreductase" evidence="13">
    <location>
        <begin position="8"/>
        <end position="187"/>
    </location>
</feature>
<evidence type="ECO:0000256" key="2">
    <source>
        <dbReference type="ARBA" id="ARBA00023002"/>
    </source>
</evidence>
<evidence type="ECO:0000256" key="7">
    <source>
        <dbReference type="ARBA" id="ARBA00044271"/>
    </source>
</evidence>
<evidence type="ECO:0000256" key="8">
    <source>
        <dbReference type="ARBA" id="ARBA00044349"/>
    </source>
</evidence>
<dbReference type="PIRSF" id="PIRSF000126">
    <property type="entry name" value="11-beta-HSD1"/>
    <property type="match status" value="1"/>
</dbReference>
<dbReference type="InterPro" id="IPR057326">
    <property type="entry name" value="KR_dom"/>
</dbReference>
<evidence type="ECO:0000256" key="11">
    <source>
        <dbReference type="RuleBase" id="RU000363"/>
    </source>
</evidence>
<dbReference type="EC" id="1.1.1.298" evidence="4"/>
<evidence type="ECO:0000256" key="12">
    <source>
        <dbReference type="SAM" id="MobiDB-lite"/>
    </source>
</evidence>
<evidence type="ECO:0000256" key="5">
    <source>
        <dbReference type="ARBA" id="ARBA00044059"/>
    </source>
</evidence>
<dbReference type="OrthoDB" id="9810734at2"/>
<gene>
    <name evidence="14" type="ORF">MAE02_05940</name>
</gene>
<dbReference type="Pfam" id="PF00106">
    <property type="entry name" value="adh_short"/>
    <property type="match status" value="1"/>
</dbReference>
<keyword evidence="15" id="KW-1185">Reference proteome</keyword>
<dbReference type="PRINTS" id="PR00081">
    <property type="entry name" value="GDHRDH"/>
</dbReference>
<proteinExistence type="inferred from homology"/>
<evidence type="ECO:0000256" key="4">
    <source>
        <dbReference type="ARBA" id="ARBA00044050"/>
    </source>
</evidence>
<dbReference type="PROSITE" id="PS00061">
    <property type="entry name" value="ADH_SHORT"/>
    <property type="match status" value="1"/>
</dbReference>
<comment type="similarity">
    <text evidence="1 11">Belongs to the short-chain dehydrogenases/reductases (SDR) family.</text>
</comment>
<dbReference type="SMART" id="SM00822">
    <property type="entry name" value="PKS_KR"/>
    <property type="match status" value="1"/>
</dbReference>
<reference evidence="14 15" key="1">
    <citation type="submission" date="2019-07" db="EMBL/GenBank/DDBJ databases">
        <title>Whole genome shotgun sequence of Microvirga aerophila NBRC 106136.</title>
        <authorList>
            <person name="Hosoyama A."/>
            <person name="Uohara A."/>
            <person name="Ohji S."/>
            <person name="Ichikawa N."/>
        </authorList>
    </citation>
    <scope>NUCLEOTIDE SEQUENCE [LARGE SCALE GENOMIC DNA]</scope>
    <source>
        <strain evidence="14 15">NBRC 106136</strain>
    </source>
</reference>
<evidence type="ECO:0000256" key="3">
    <source>
        <dbReference type="ARBA" id="ARBA00043812"/>
    </source>
</evidence>
<dbReference type="PANTHER" id="PTHR43086:SF3">
    <property type="entry name" value="NADP-DEPENDENT 3-HYDROXY ACID DEHYDROGENASE YDFG"/>
    <property type="match status" value="1"/>
</dbReference>
<dbReference type="EC" id="1.1.1.381" evidence="5"/>
<organism evidence="14 15">
    <name type="scientific">Microvirga aerophila</name>
    <dbReference type="NCBI Taxonomy" id="670291"/>
    <lineage>
        <taxon>Bacteria</taxon>
        <taxon>Pseudomonadati</taxon>
        <taxon>Pseudomonadota</taxon>
        <taxon>Alphaproteobacteria</taxon>
        <taxon>Hyphomicrobiales</taxon>
        <taxon>Methylobacteriaceae</taxon>
        <taxon>Microvirga</taxon>
    </lineage>
</organism>
<sequence>MSTQTSQGTALITGASSGIGAIYADRLARRGHDLILVARNQSRLEELAARLRDETDRSVEIVPADLNDEADLRRVETVLRTNSAISMLVNNAGIGGAAPLLASDVDAMDRMIRLNVLALTRLTYAAAPAFVERGSGTIINIASIVAISPETLNGAYGGSKAFVLAFSQSLQHELAEKGVRIQAVLPGATATEFWDVAGLPVSNLPAEIVMAAPDLVDAALAGLDQGETVTIPALEDKSEWDAYDVARRAMADKLSRTKPAGRYNVGSETTRHGSLEPAHS</sequence>
<dbReference type="PRINTS" id="PR00080">
    <property type="entry name" value="SDRFAMILY"/>
</dbReference>
<dbReference type="GO" id="GO:0035527">
    <property type="term" value="F:3-hydroxypropionate dehydrogenase (NADP+) activity"/>
    <property type="evidence" value="ECO:0007669"/>
    <property type="project" value="UniProtKB-EC"/>
</dbReference>
<dbReference type="InterPro" id="IPR002347">
    <property type="entry name" value="SDR_fam"/>
</dbReference>
<evidence type="ECO:0000256" key="6">
    <source>
        <dbReference type="ARBA" id="ARBA00044065"/>
    </source>
</evidence>
<evidence type="ECO:0000256" key="9">
    <source>
        <dbReference type="ARBA" id="ARBA00045650"/>
    </source>
</evidence>
<comment type="catalytic activity">
    <reaction evidence="10">
        <text>3-hydroxypropanoate + NADP(+) = 3-oxopropanoate + NADPH + H(+)</text>
        <dbReference type="Rhea" id="RHEA:26438"/>
        <dbReference type="ChEBI" id="CHEBI:15378"/>
        <dbReference type="ChEBI" id="CHEBI:16510"/>
        <dbReference type="ChEBI" id="CHEBI:33190"/>
        <dbReference type="ChEBI" id="CHEBI:57783"/>
        <dbReference type="ChEBI" id="CHEBI:58349"/>
        <dbReference type="EC" id="1.1.1.298"/>
    </reaction>
</comment>
<dbReference type="PANTHER" id="PTHR43086">
    <property type="entry name" value="VERY-LONG-CHAIN 3-OXOOACYL-COA REDUCTASE"/>
    <property type="match status" value="1"/>
</dbReference>
<name>A0A512BLU3_9HYPH</name>
<comment type="caution">
    <text evidence="14">The sequence shown here is derived from an EMBL/GenBank/DDBJ whole genome shotgun (WGS) entry which is preliminary data.</text>
</comment>
<comment type="catalytic activity">
    <reaction evidence="3">
        <text>L-allo-threonine + NADP(+) = aminoacetone + CO2 + NADPH</text>
        <dbReference type="Rhea" id="RHEA:43524"/>
        <dbReference type="ChEBI" id="CHEBI:16526"/>
        <dbReference type="ChEBI" id="CHEBI:57783"/>
        <dbReference type="ChEBI" id="CHEBI:58320"/>
        <dbReference type="ChEBI" id="CHEBI:58349"/>
        <dbReference type="ChEBI" id="CHEBI:58585"/>
        <dbReference type="EC" id="1.1.1.381"/>
    </reaction>
</comment>
<protein>
    <recommendedName>
        <fullName evidence="6">NADP-dependent 3-hydroxy acid dehydrogenase YdfG</fullName>
        <ecNumber evidence="4">1.1.1.298</ecNumber>
        <ecNumber evidence="5">1.1.1.381</ecNumber>
    </recommendedName>
    <alternativeName>
        <fullName evidence="8">L-allo-threonine dehydrogenase</fullName>
    </alternativeName>
    <alternativeName>
        <fullName evidence="7">Malonic semialdehyde reductase</fullName>
    </alternativeName>
</protein>
<feature type="compositionally biased region" description="Basic and acidic residues" evidence="12">
    <location>
        <begin position="269"/>
        <end position="280"/>
    </location>
</feature>
<evidence type="ECO:0000313" key="14">
    <source>
        <dbReference type="EMBL" id="GEO12898.1"/>
    </source>
</evidence>
<dbReference type="EMBL" id="BJYU01000004">
    <property type="protein sequence ID" value="GEO12898.1"/>
    <property type="molecule type" value="Genomic_DNA"/>
</dbReference>
<evidence type="ECO:0000313" key="15">
    <source>
        <dbReference type="Proteomes" id="UP000321085"/>
    </source>
</evidence>
<evidence type="ECO:0000259" key="13">
    <source>
        <dbReference type="SMART" id="SM00822"/>
    </source>
</evidence>
<dbReference type="InterPro" id="IPR036291">
    <property type="entry name" value="NAD(P)-bd_dom_sf"/>
</dbReference>
<dbReference type="SUPFAM" id="SSF51735">
    <property type="entry name" value="NAD(P)-binding Rossmann-fold domains"/>
    <property type="match status" value="1"/>
</dbReference>
<dbReference type="CDD" id="cd05233">
    <property type="entry name" value="SDR_c"/>
    <property type="match status" value="1"/>
</dbReference>
<dbReference type="InterPro" id="IPR020904">
    <property type="entry name" value="Sc_DH/Rdtase_CS"/>
</dbReference>
<feature type="region of interest" description="Disordered" evidence="12">
    <location>
        <begin position="259"/>
        <end position="280"/>
    </location>
</feature>
<evidence type="ECO:0000256" key="10">
    <source>
        <dbReference type="ARBA" id="ARBA00047274"/>
    </source>
</evidence>
<dbReference type="RefSeq" id="WP_114185195.1">
    <property type="nucleotide sequence ID" value="NZ_BJYU01000004.1"/>
</dbReference>
<dbReference type="Gene3D" id="3.40.50.720">
    <property type="entry name" value="NAD(P)-binding Rossmann-like Domain"/>
    <property type="match status" value="1"/>
</dbReference>
<dbReference type="AlphaFoldDB" id="A0A512BLU3"/>
<accession>A0A512BLU3</accession>